<reference evidence="1 2" key="1">
    <citation type="submission" date="2023-03" db="EMBL/GenBank/DDBJ databases">
        <title>Draft assemblies of triclosan tolerant bacteria isolated from returned activated sludge.</title>
        <authorList>
            <person name="Van Hamelsveld S."/>
        </authorList>
    </citation>
    <scope>NUCLEOTIDE SEQUENCE [LARGE SCALE GENOMIC DNA]</scope>
    <source>
        <strain evidence="1 2">GW210010_S58</strain>
    </source>
</reference>
<dbReference type="Gene3D" id="2.40.30.130">
    <property type="match status" value="1"/>
</dbReference>
<keyword evidence="2" id="KW-1185">Reference proteome</keyword>
<dbReference type="PANTHER" id="PTHR43462:SF2">
    <property type="entry name" value="THREONYL AND ALANYL TRNA SYNTHETASE SECOND ADDITIONAL DOMAIN-CONTAINING PROTEIN"/>
    <property type="match status" value="1"/>
</dbReference>
<name>A0ABT6B046_9BURK</name>
<dbReference type="PANTHER" id="PTHR43462">
    <property type="entry name" value="ALANYL-TRNA EDITING PROTEIN"/>
    <property type="match status" value="1"/>
</dbReference>
<dbReference type="SUPFAM" id="SSF50447">
    <property type="entry name" value="Translation proteins"/>
    <property type="match status" value="1"/>
</dbReference>
<dbReference type="InterPro" id="IPR051335">
    <property type="entry name" value="Alanyl-tRNA_Editing_Enzymes"/>
</dbReference>
<dbReference type="InterPro" id="IPR009000">
    <property type="entry name" value="Transl_B-barrel_sf"/>
</dbReference>
<dbReference type="EMBL" id="JARJLM010000574">
    <property type="protein sequence ID" value="MDF3838246.1"/>
    <property type="molecule type" value="Genomic_DNA"/>
</dbReference>
<dbReference type="InterPro" id="IPR018163">
    <property type="entry name" value="Thr/Ala-tRNA-synth_IIc_edit"/>
</dbReference>
<protein>
    <submittedName>
        <fullName evidence="1">Alanyl-tRNA editing protein</fullName>
    </submittedName>
</protein>
<sequence>MERRVYLRSDDLDMNVDVVGCSQAVDGTFHVELSATLIHPHGGGQPSDVGTIGQASVIRVIQVNDDVIHICDREEPIGSACIQVSSPHRVLHARLHSAGHLIGYCGERLGWKAVKAHHWPGEARVVFEAGQGMELMTADTIERLANEQVAAASPRYTFQEGQV</sequence>
<dbReference type="RefSeq" id="WP_276268234.1">
    <property type="nucleotide sequence ID" value="NZ_JARJLM010000574.1"/>
</dbReference>
<evidence type="ECO:0000313" key="1">
    <source>
        <dbReference type="EMBL" id="MDF3838246.1"/>
    </source>
</evidence>
<evidence type="ECO:0000313" key="2">
    <source>
        <dbReference type="Proteomes" id="UP001216674"/>
    </source>
</evidence>
<gene>
    <name evidence="1" type="ORF">P3W85_35740</name>
</gene>
<organism evidence="1 2">
    <name type="scientific">Cupriavidus basilensis</name>
    <dbReference type="NCBI Taxonomy" id="68895"/>
    <lineage>
        <taxon>Bacteria</taxon>
        <taxon>Pseudomonadati</taxon>
        <taxon>Pseudomonadota</taxon>
        <taxon>Betaproteobacteria</taxon>
        <taxon>Burkholderiales</taxon>
        <taxon>Burkholderiaceae</taxon>
        <taxon>Cupriavidus</taxon>
    </lineage>
</organism>
<dbReference type="Proteomes" id="UP001216674">
    <property type="component" value="Unassembled WGS sequence"/>
</dbReference>
<proteinExistence type="predicted"/>
<dbReference type="Gene3D" id="3.30.980.10">
    <property type="entry name" value="Threonyl-trna Synthetase, Chain A, domain 2"/>
    <property type="match status" value="1"/>
</dbReference>
<comment type="caution">
    <text evidence="1">The sequence shown here is derived from an EMBL/GenBank/DDBJ whole genome shotgun (WGS) entry which is preliminary data.</text>
</comment>
<accession>A0ABT6B046</accession>
<dbReference type="SUPFAM" id="SSF55186">
    <property type="entry name" value="ThrRS/AlaRS common domain"/>
    <property type="match status" value="1"/>
</dbReference>